<keyword evidence="2" id="KW-0808">Transferase</keyword>
<dbReference type="GO" id="GO:0005737">
    <property type="term" value="C:cytoplasm"/>
    <property type="evidence" value="ECO:0007669"/>
    <property type="project" value="TreeGrafter"/>
</dbReference>
<evidence type="ECO:0000256" key="3">
    <source>
        <dbReference type="ARBA" id="ARBA00022741"/>
    </source>
</evidence>
<dbReference type="PANTHER" id="PTHR23257">
    <property type="entry name" value="SERINE-THREONINE PROTEIN KINASE"/>
    <property type="match status" value="1"/>
</dbReference>
<dbReference type="Gene3D" id="1.10.510.10">
    <property type="entry name" value="Transferase(Phosphotransferase) domain 1"/>
    <property type="match status" value="1"/>
</dbReference>
<dbReference type="SMART" id="SM00220">
    <property type="entry name" value="S_TKc"/>
    <property type="match status" value="1"/>
</dbReference>
<evidence type="ECO:0000313" key="10">
    <source>
        <dbReference type="Proteomes" id="UP000316621"/>
    </source>
</evidence>
<evidence type="ECO:0000256" key="2">
    <source>
        <dbReference type="ARBA" id="ARBA00022679"/>
    </source>
</evidence>
<dbReference type="Proteomes" id="UP000316621">
    <property type="component" value="Chromosome 10"/>
</dbReference>
<evidence type="ECO:0000313" key="9">
    <source>
        <dbReference type="EMBL" id="RZC81673.1"/>
    </source>
</evidence>
<dbReference type="InterPro" id="IPR050167">
    <property type="entry name" value="Ser_Thr_protein_kinase"/>
</dbReference>
<dbReference type="PANTHER" id="PTHR23257:SF957">
    <property type="entry name" value="F3O9.7 PROTEIN-RELATED"/>
    <property type="match status" value="1"/>
</dbReference>
<proteinExistence type="inferred from homology"/>
<keyword evidence="1 7" id="KW-0723">Serine/threonine-protein kinase</keyword>
<feature type="binding site" evidence="6">
    <location>
        <position position="157"/>
    </location>
    <ligand>
        <name>ATP</name>
        <dbReference type="ChEBI" id="CHEBI:30616"/>
    </ligand>
</feature>
<dbReference type="PROSITE" id="PS50011">
    <property type="entry name" value="PROTEIN_KINASE_DOM"/>
    <property type="match status" value="1"/>
</dbReference>
<dbReference type="Gene3D" id="3.30.200.20">
    <property type="entry name" value="Phosphorylase Kinase, domain 1"/>
    <property type="match status" value="1"/>
</dbReference>
<accession>A0A4Y7L846</accession>
<dbReference type="Pfam" id="PF07714">
    <property type="entry name" value="PK_Tyr_Ser-Thr"/>
    <property type="match status" value="1"/>
</dbReference>
<dbReference type="InterPro" id="IPR008271">
    <property type="entry name" value="Ser/Thr_kinase_AS"/>
</dbReference>
<evidence type="ECO:0000256" key="5">
    <source>
        <dbReference type="ARBA" id="ARBA00022840"/>
    </source>
</evidence>
<dbReference type="SUPFAM" id="SSF56112">
    <property type="entry name" value="Protein kinase-like (PK-like)"/>
    <property type="match status" value="1"/>
</dbReference>
<evidence type="ECO:0000256" key="7">
    <source>
        <dbReference type="RuleBase" id="RU000304"/>
    </source>
</evidence>
<sequence>MAAALSVEAPVQRRSSLSVTPCSSFSISVKTTPLLSKNTKPLGTTDLFCLSSSKPIITCRSSSSASPITVVNGEMERISVVPDGKETRLGLPSKDRNLIGEDLYEDSQLSVGEVHNQQYAAVTIIKNEDLEEVRKLGSGTFGHVYHGKWKGAFVAIKRFKPNYFDRSSEEQKRLIDEFWQEVYIHFELRHPNIVAFYGVIVDGPGGRMATLTEFMVDGSLKHVLAHQDRKLDRREKLIIATDAAIGMEYLHSKNIIHFDLKSANLLVNLNDPSRPICKVILLVGDFGLSKEKGIAMTGGPRGTLEWMAPELLNGSNSKISDKVDVYSFGIVLSEIETRLVPYASLSRQEICDGIASNKLRPPISSFCDSEYRNLMEECWAIDPVARPSFAEIARRLRVMSEAAACCSN</sequence>
<gene>
    <name evidence="9" type="ORF">C5167_044249</name>
</gene>
<evidence type="ECO:0000259" key="8">
    <source>
        <dbReference type="PROSITE" id="PS50011"/>
    </source>
</evidence>
<keyword evidence="10" id="KW-1185">Reference proteome</keyword>
<protein>
    <recommendedName>
        <fullName evidence="8">Protein kinase domain-containing protein</fullName>
    </recommendedName>
</protein>
<dbReference type="InterPro" id="IPR011009">
    <property type="entry name" value="Kinase-like_dom_sf"/>
</dbReference>
<organism evidence="9 10">
    <name type="scientific">Papaver somniferum</name>
    <name type="common">Opium poppy</name>
    <dbReference type="NCBI Taxonomy" id="3469"/>
    <lineage>
        <taxon>Eukaryota</taxon>
        <taxon>Viridiplantae</taxon>
        <taxon>Streptophyta</taxon>
        <taxon>Embryophyta</taxon>
        <taxon>Tracheophyta</taxon>
        <taxon>Spermatophyta</taxon>
        <taxon>Magnoliopsida</taxon>
        <taxon>Ranunculales</taxon>
        <taxon>Papaveraceae</taxon>
        <taxon>Papaveroideae</taxon>
        <taxon>Papaver</taxon>
    </lineage>
</organism>
<evidence type="ECO:0000256" key="1">
    <source>
        <dbReference type="ARBA" id="ARBA00022527"/>
    </source>
</evidence>
<reference evidence="9 10" key="1">
    <citation type="journal article" date="2018" name="Science">
        <title>The opium poppy genome and morphinan production.</title>
        <authorList>
            <person name="Guo L."/>
            <person name="Winzer T."/>
            <person name="Yang X."/>
            <person name="Li Y."/>
            <person name="Ning Z."/>
            <person name="He Z."/>
            <person name="Teodor R."/>
            <person name="Lu Y."/>
            <person name="Bowser T.A."/>
            <person name="Graham I.A."/>
            <person name="Ye K."/>
        </authorList>
    </citation>
    <scope>NUCLEOTIDE SEQUENCE [LARGE SCALE GENOMIC DNA]</scope>
    <source>
        <strain evidence="10">cv. HN1</strain>
        <tissue evidence="9">Leaves</tissue>
    </source>
</reference>
<dbReference type="InterPro" id="IPR001245">
    <property type="entry name" value="Ser-Thr/Tyr_kinase_cat_dom"/>
</dbReference>
<name>A0A4Y7L846_PAPSO</name>
<keyword evidence="3 6" id="KW-0547">Nucleotide-binding</keyword>
<evidence type="ECO:0000256" key="6">
    <source>
        <dbReference type="PROSITE-ProRule" id="PRU10141"/>
    </source>
</evidence>
<comment type="similarity">
    <text evidence="7">Belongs to the protein kinase superfamily.</text>
</comment>
<keyword evidence="5 6" id="KW-0067">ATP-binding</keyword>
<dbReference type="GO" id="GO:0004674">
    <property type="term" value="F:protein serine/threonine kinase activity"/>
    <property type="evidence" value="ECO:0007669"/>
    <property type="project" value="UniProtKB-KW"/>
</dbReference>
<dbReference type="Gramene" id="RZC81673">
    <property type="protein sequence ID" value="RZC81673"/>
    <property type="gene ID" value="C5167_044249"/>
</dbReference>
<dbReference type="STRING" id="3469.A0A4Y7L846"/>
<evidence type="ECO:0000256" key="4">
    <source>
        <dbReference type="ARBA" id="ARBA00022777"/>
    </source>
</evidence>
<dbReference type="EMBL" id="CM010724">
    <property type="protein sequence ID" value="RZC81673.1"/>
    <property type="molecule type" value="Genomic_DNA"/>
</dbReference>
<keyword evidence="4" id="KW-0418">Kinase</keyword>
<dbReference type="InterPro" id="IPR017441">
    <property type="entry name" value="Protein_kinase_ATP_BS"/>
</dbReference>
<dbReference type="InterPro" id="IPR000719">
    <property type="entry name" value="Prot_kinase_dom"/>
</dbReference>
<dbReference type="GO" id="GO:0005524">
    <property type="term" value="F:ATP binding"/>
    <property type="evidence" value="ECO:0007669"/>
    <property type="project" value="UniProtKB-UniRule"/>
</dbReference>
<dbReference type="PROSITE" id="PS00107">
    <property type="entry name" value="PROTEIN_KINASE_ATP"/>
    <property type="match status" value="1"/>
</dbReference>
<dbReference type="CDD" id="cd13999">
    <property type="entry name" value="STKc_MAP3K-like"/>
    <property type="match status" value="1"/>
</dbReference>
<dbReference type="PRINTS" id="PR00109">
    <property type="entry name" value="TYRKINASE"/>
</dbReference>
<dbReference type="GO" id="GO:0007165">
    <property type="term" value="P:signal transduction"/>
    <property type="evidence" value="ECO:0007669"/>
    <property type="project" value="TreeGrafter"/>
</dbReference>
<dbReference type="AlphaFoldDB" id="A0A4Y7L846"/>
<dbReference type="OMA" id="MWETETE"/>
<feature type="domain" description="Protein kinase" evidence="8">
    <location>
        <begin position="130"/>
        <end position="398"/>
    </location>
</feature>
<dbReference type="PROSITE" id="PS00108">
    <property type="entry name" value="PROTEIN_KINASE_ST"/>
    <property type="match status" value="1"/>
</dbReference>